<protein>
    <submittedName>
        <fullName evidence="1">Thiamine thiazole synthase, chloroplastic</fullName>
    </submittedName>
</protein>
<comment type="caution">
    <text evidence="1">The sequence shown here is derived from an EMBL/GenBank/DDBJ whole genome shotgun (WGS) entry which is preliminary data.</text>
</comment>
<dbReference type="PANTHER" id="PTHR43422">
    <property type="entry name" value="THIAMINE THIAZOLE SYNTHASE"/>
    <property type="match status" value="1"/>
</dbReference>
<dbReference type="Gene3D" id="3.50.50.60">
    <property type="entry name" value="FAD/NAD(P)-binding domain"/>
    <property type="match status" value="1"/>
</dbReference>
<accession>A0AAW2Q4F4</accession>
<gene>
    <name evidence="1" type="ORF">Scaly_1233600</name>
</gene>
<name>A0AAW2Q4F4_9LAMI</name>
<dbReference type="EMBL" id="JACGWM010000007">
    <property type="protein sequence ID" value="KAL0362784.1"/>
    <property type="molecule type" value="Genomic_DNA"/>
</dbReference>
<reference evidence="1" key="2">
    <citation type="journal article" date="2024" name="Plant">
        <title>Genomic evolution and insights into agronomic trait innovations of Sesamum species.</title>
        <authorList>
            <person name="Miao H."/>
            <person name="Wang L."/>
            <person name="Qu L."/>
            <person name="Liu H."/>
            <person name="Sun Y."/>
            <person name="Le M."/>
            <person name="Wang Q."/>
            <person name="Wei S."/>
            <person name="Zheng Y."/>
            <person name="Lin W."/>
            <person name="Duan Y."/>
            <person name="Cao H."/>
            <person name="Xiong S."/>
            <person name="Wang X."/>
            <person name="Wei L."/>
            <person name="Li C."/>
            <person name="Ma Q."/>
            <person name="Ju M."/>
            <person name="Zhao R."/>
            <person name="Li G."/>
            <person name="Mu C."/>
            <person name="Tian Q."/>
            <person name="Mei H."/>
            <person name="Zhang T."/>
            <person name="Gao T."/>
            <person name="Zhang H."/>
        </authorList>
    </citation>
    <scope>NUCLEOTIDE SEQUENCE</scope>
    <source>
        <strain evidence="1">KEN8</strain>
    </source>
</reference>
<dbReference type="PANTHER" id="PTHR43422:SF3">
    <property type="entry name" value="THIAMINE THIAZOLE SYNTHASE"/>
    <property type="match status" value="1"/>
</dbReference>
<sequence length="141" mass="15680">MRSSSMLLAEDLIVKGDKVAGVVANWAIGSRNHDIQSCMDSNVMEAKAVDSSCSYDALDLKYHLIYTTAYQKEVNVNFQSWHRNFITELWLQHFKQGPKCGSMMVSRQNAAHLVLKTLGLPNALDGTYEGSIYNRAGVSCC</sequence>
<dbReference type="AlphaFoldDB" id="A0AAW2Q4F4"/>
<evidence type="ECO:0000313" key="1">
    <source>
        <dbReference type="EMBL" id="KAL0362784.1"/>
    </source>
</evidence>
<reference evidence="1" key="1">
    <citation type="submission" date="2020-06" db="EMBL/GenBank/DDBJ databases">
        <authorList>
            <person name="Li T."/>
            <person name="Hu X."/>
            <person name="Zhang T."/>
            <person name="Song X."/>
            <person name="Zhang H."/>
            <person name="Dai N."/>
            <person name="Sheng W."/>
            <person name="Hou X."/>
            <person name="Wei L."/>
        </authorList>
    </citation>
    <scope>NUCLEOTIDE SEQUENCE</scope>
    <source>
        <strain evidence="1">KEN8</strain>
        <tissue evidence="1">Leaf</tissue>
    </source>
</reference>
<dbReference type="Pfam" id="PF01946">
    <property type="entry name" value="Thi4"/>
    <property type="match status" value="1"/>
</dbReference>
<proteinExistence type="predicted"/>
<organism evidence="1">
    <name type="scientific">Sesamum calycinum</name>
    <dbReference type="NCBI Taxonomy" id="2727403"/>
    <lineage>
        <taxon>Eukaryota</taxon>
        <taxon>Viridiplantae</taxon>
        <taxon>Streptophyta</taxon>
        <taxon>Embryophyta</taxon>
        <taxon>Tracheophyta</taxon>
        <taxon>Spermatophyta</taxon>
        <taxon>Magnoliopsida</taxon>
        <taxon>eudicotyledons</taxon>
        <taxon>Gunneridae</taxon>
        <taxon>Pentapetalae</taxon>
        <taxon>asterids</taxon>
        <taxon>lamiids</taxon>
        <taxon>Lamiales</taxon>
        <taxon>Pedaliaceae</taxon>
        <taxon>Sesamum</taxon>
    </lineage>
</organism>
<dbReference type="InterPro" id="IPR036188">
    <property type="entry name" value="FAD/NAD-bd_sf"/>
</dbReference>